<keyword evidence="1" id="KW-0812">Transmembrane</keyword>
<name>A0A840ACY6_9PROT</name>
<dbReference type="AlphaFoldDB" id="A0A840ACY6"/>
<proteinExistence type="predicted"/>
<accession>A0A840ACY6</accession>
<keyword evidence="1" id="KW-1133">Transmembrane helix</keyword>
<gene>
    <name evidence="2" type="ORF">GGQ83_002390</name>
</gene>
<feature type="transmembrane region" description="Helical" evidence="1">
    <location>
        <begin position="7"/>
        <end position="25"/>
    </location>
</feature>
<keyword evidence="1" id="KW-0472">Membrane</keyword>
<evidence type="ECO:0000313" key="3">
    <source>
        <dbReference type="Proteomes" id="UP000553193"/>
    </source>
</evidence>
<feature type="transmembrane region" description="Helical" evidence="1">
    <location>
        <begin position="37"/>
        <end position="57"/>
    </location>
</feature>
<dbReference type="Proteomes" id="UP000553193">
    <property type="component" value="Unassembled WGS sequence"/>
</dbReference>
<reference evidence="2 3" key="1">
    <citation type="submission" date="2020-08" db="EMBL/GenBank/DDBJ databases">
        <title>Genomic Encyclopedia of Type Strains, Phase IV (KMG-IV): sequencing the most valuable type-strain genomes for metagenomic binning, comparative biology and taxonomic classification.</title>
        <authorList>
            <person name="Goeker M."/>
        </authorList>
    </citation>
    <scope>NUCLEOTIDE SEQUENCE [LARGE SCALE GENOMIC DNA]</scope>
    <source>
        <strain evidence="2 3">DSM 19979</strain>
    </source>
</reference>
<protein>
    <submittedName>
        <fullName evidence="2">Putative membrane protein YphA (DoxX/SURF4 family)</fullName>
    </submittedName>
</protein>
<keyword evidence="3" id="KW-1185">Reference proteome</keyword>
<dbReference type="RefSeq" id="WP_184384220.1">
    <property type="nucleotide sequence ID" value="NZ_JACIDJ010000003.1"/>
</dbReference>
<evidence type="ECO:0000313" key="2">
    <source>
        <dbReference type="EMBL" id="MBB3898947.1"/>
    </source>
</evidence>
<organism evidence="2 3">
    <name type="scientific">Roseococcus suduntuyensis</name>
    <dbReference type="NCBI Taxonomy" id="455361"/>
    <lineage>
        <taxon>Bacteria</taxon>
        <taxon>Pseudomonadati</taxon>
        <taxon>Pseudomonadota</taxon>
        <taxon>Alphaproteobacteria</taxon>
        <taxon>Acetobacterales</taxon>
        <taxon>Roseomonadaceae</taxon>
        <taxon>Roseococcus</taxon>
    </lineage>
</organism>
<evidence type="ECO:0000256" key="1">
    <source>
        <dbReference type="SAM" id="Phobius"/>
    </source>
</evidence>
<dbReference type="EMBL" id="JACIDJ010000003">
    <property type="protein sequence ID" value="MBB3898947.1"/>
    <property type="molecule type" value="Genomic_DNA"/>
</dbReference>
<comment type="caution">
    <text evidence="2">The sequence shown here is derived from an EMBL/GenBank/DDBJ whole genome shotgun (WGS) entry which is preliminary data.</text>
</comment>
<sequence>MIQRLGLILVLSGLVLILGVVGLMLTDGITPGRFAPGFAAIGAALGGVLLVVGLFSLERGRDQGPELG</sequence>